<evidence type="ECO:0000256" key="1">
    <source>
        <dbReference type="SAM" id="SignalP"/>
    </source>
</evidence>
<dbReference type="EMBL" id="JAFNEN010000032">
    <property type="protein sequence ID" value="KAG8199082.1"/>
    <property type="molecule type" value="Genomic_DNA"/>
</dbReference>
<sequence length="229" mass="25591">MLVLTAVLLFAGGVLSDTTDDEYCNQMTPAHCFADKDENPVVFPDSIEALNKMCPIIIRRLKCGIDYLDECGTKRIPRNAFESQLNDTLDFMVEACNTKTKLHEDLTESLPCIENVMKSHNDVCMPMVIEAVEEISKHIAVELTEQGHLVDESDTGKYYCFFEALQLSCFLAKTSVSCGEDTKNLVEGIFERFQLINNACKGNMDADIKAAIAIVQLEMEQRLSTDNSI</sequence>
<dbReference type="PANTHER" id="PTHR33964">
    <property type="entry name" value="RE45066P-RELATED"/>
    <property type="match status" value="1"/>
</dbReference>
<accession>A0AAV6VTG1</accession>
<evidence type="ECO:0000313" key="2">
    <source>
        <dbReference type="EMBL" id="KAG8199082.1"/>
    </source>
</evidence>
<comment type="caution">
    <text evidence="2">The sequence shown here is derived from an EMBL/GenBank/DDBJ whole genome shotgun (WGS) entry which is preliminary data.</text>
</comment>
<evidence type="ECO:0008006" key="4">
    <source>
        <dbReference type="Google" id="ProtNLM"/>
    </source>
</evidence>
<keyword evidence="3" id="KW-1185">Reference proteome</keyword>
<name>A0AAV6VTG1_9ARAC</name>
<dbReference type="AlphaFoldDB" id="A0AAV6VTG1"/>
<feature type="signal peptide" evidence="1">
    <location>
        <begin position="1"/>
        <end position="16"/>
    </location>
</feature>
<dbReference type="PANTHER" id="PTHR33964:SF1">
    <property type="entry name" value="RE45066P"/>
    <property type="match status" value="1"/>
</dbReference>
<keyword evidence="1" id="KW-0732">Signal</keyword>
<evidence type="ECO:0000313" key="3">
    <source>
        <dbReference type="Proteomes" id="UP000827092"/>
    </source>
</evidence>
<proteinExistence type="predicted"/>
<feature type="chain" id="PRO_5043417355" description="Secreted protein" evidence="1">
    <location>
        <begin position="17"/>
        <end position="229"/>
    </location>
</feature>
<dbReference type="Proteomes" id="UP000827092">
    <property type="component" value="Unassembled WGS sequence"/>
</dbReference>
<gene>
    <name evidence="2" type="ORF">JTE90_021092</name>
</gene>
<organism evidence="2 3">
    <name type="scientific">Oedothorax gibbosus</name>
    <dbReference type="NCBI Taxonomy" id="931172"/>
    <lineage>
        <taxon>Eukaryota</taxon>
        <taxon>Metazoa</taxon>
        <taxon>Ecdysozoa</taxon>
        <taxon>Arthropoda</taxon>
        <taxon>Chelicerata</taxon>
        <taxon>Arachnida</taxon>
        <taxon>Araneae</taxon>
        <taxon>Araneomorphae</taxon>
        <taxon>Entelegynae</taxon>
        <taxon>Araneoidea</taxon>
        <taxon>Linyphiidae</taxon>
        <taxon>Erigoninae</taxon>
        <taxon>Oedothorax</taxon>
    </lineage>
</organism>
<protein>
    <recommendedName>
        <fullName evidence="4">Secreted protein</fullName>
    </recommendedName>
</protein>
<reference evidence="2 3" key="1">
    <citation type="journal article" date="2022" name="Nat. Ecol. Evol.">
        <title>A masculinizing supergene underlies an exaggerated male reproductive morph in a spider.</title>
        <authorList>
            <person name="Hendrickx F."/>
            <person name="De Corte Z."/>
            <person name="Sonet G."/>
            <person name="Van Belleghem S.M."/>
            <person name="Kostlbacher S."/>
            <person name="Vangestel C."/>
        </authorList>
    </citation>
    <scope>NUCLEOTIDE SEQUENCE [LARGE SCALE GENOMIC DNA]</scope>
    <source>
        <strain evidence="2">W744_W776</strain>
    </source>
</reference>